<dbReference type="Pfam" id="PF21948">
    <property type="entry name" value="LplA-B_cat"/>
    <property type="match status" value="1"/>
</dbReference>
<accession>A0A2N6PJL7</accession>
<evidence type="ECO:0000313" key="3">
    <source>
        <dbReference type="EMBL" id="PMB98868.1"/>
    </source>
</evidence>
<dbReference type="InterPro" id="IPR050664">
    <property type="entry name" value="Octanoyltrans_LipM/LipL"/>
</dbReference>
<sequence length="355" mass="38931">MSSFHAEHKVVGGKLVVADIDTDGQAITAAKISGDFFLEPEDAYFSIGPALTGAPVSATRDELIARLDAALAAFGDSLQLHGFSTGDIATVVRRALTQAANFTDFDWKVIHGPVLPSRINVALDEVLLTEVDAGNRQPTLRFWEWEDRATVIGSFQSYVNELRPEGVERHGIDVVRRISGGGAMFMEGGNCVTYSMYVPDTLIAGLDYAESYAFLDRWVIAALAREGVDAWYQPINDITSTGGKIGGAAQRRLTSGTVLHHATMSYDIDADKMVEVLRIGEAKMSDKGVRSAKKRVDPLRRQTGSSREHIIETMIETFTSMYGAERDTVTEAELARAEELVQTKFGTEKWTHRVP</sequence>
<dbReference type="Proteomes" id="UP000549517">
    <property type="component" value="Unassembled WGS sequence"/>
</dbReference>
<evidence type="ECO:0000313" key="2">
    <source>
        <dbReference type="EMBL" id="NNG78256.1"/>
    </source>
</evidence>
<dbReference type="PROSITE" id="PS51733">
    <property type="entry name" value="BPL_LPL_CATALYTIC"/>
    <property type="match status" value="1"/>
</dbReference>
<keyword evidence="3" id="KW-0436">Ligase</keyword>
<dbReference type="Proteomes" id="UP000235703">
    <property type="component" value="Unassembled WGS sequence"/>
</dbReference>
<evidence type="ECO:0000259" key="1">
    <source>
        <dbReference type="PROSITE" id="PS51733"/>
    </source>
</evidence>
<dbReference type="InterPro" id="IPR045864">
    <property type="entry name" value="aa-tRNA-synth_II/BPL/LPL"/>
</dbReference>
<gene>
    <name evidence="3" type="ORF">CJ198_06125</name>
    <name evidence="2" type="ORF">HLA91_02560</name>
</gene>
<dbReference type="PANTHER" id="PTHR43679:SF2">
    <property type="entry name" value="OCTANOYL-[GCVH]:PROTEIN N-OCTANOYLTRANSFERASE"/>
    <property type="match status" value="1"/>
</dbReference>
<dbReference type="InterPro" id="IPR004143">
    <property type="entry name" value="BPL_LPL_catalytic"/>
</dbReference>
<dbReference type="PANTHER" id="PTHR43679">
    <property type="entry name" value="OCTANOYLTRANSFERASE LIPM-RELATED"/>
    <property type="match status" value="1"/>
</dbReference>
<dbReference type="AlphaFoldDB" id="A0A2N6PJL7"/>
<dbReference type="CDD" id="cd16443">
    <property type="entry name" value="LplA"/>
    <property type="match status" value="1"/>
</dbReference>
<dbReference type="EMBL" id="PNFZ01000002">
    <property type="protein sequence ID" value="PMB98868.1"/>
    <property type="molecule type" value="Genomic_DNA"/>
</dbReference>
<dbReference type="RefSeq" id="WP_102161697.1">
    <property type="nucleotide sequence ID" value="NZ_BAAAKH010000002.1"/>
</dbReference>
<evidence type="ECO:0000313" key="5">
    <source>
        <dbReference type="Proteomes" id="UP000549517"/>
    </source>
</evidence>
<reference evidence="2 5" key="2">
    <citation type="submission" date="2020-05" db="EMBL/GenBank/DDBJ databases">
        <title>MicrobeNet Type strains.</title>
        <authorList>
            <person name="Nicholson A.C."/>
        </authorList>
    </citation>
    <scope>NUCLEOTIDE SEQUENCE [LARGE SCALE GENOMIC DNA]</scope>
    <source>
        <strain evidence="2 5">CCUG 46604</strain>
    </source>
</reference>
<comment type="caution">
    <text evidence="3">The sequence shown here is derived from an EMBL/GenBank/DDBJ whole genome shotgun (WGS) entry which is preliminary data.</text>
</comment>
<name>A0A2N6PJL7_9MICO</name>
<dbReference type="GO" id="GO:0016874">
    <property type="term" value="F:ligase activity"/>
    <property type="evidence" value="ECO:0007669"/>
    <property type="project" value="UniProtKB-KW"/>
</dbReference>
<evidence type="ECO:0000313" key="4">
    <source>
        <dbReference type="Proteomes" id="UP000235703"/>
    </source>
</evidence>
<keyword evidence="4" id="KW-1185">Reference proteome</keyword>
<dbReference type="Gene3D" id="3.30.390.50">
    <property type="entry name" value="CO dehydrogenase flavoprotein, C-terminal domain"/>
    <property type="match status" value="1"/>
</dbReference>
<dbReference type="Gene3D" id="3.30.930.10">
    <property type="entry name" value="Bira Bifunctional Protein, Domain 2"/>
    <property type="match status" value="1"/>
</dbReference>
<dbReference type="SUPFAM" id="SSF55681">
    <property type="entry name" value="Class II aaRS and biotin synthetases"/>
    <property type="match status" value="1"/>
</dbReference>
<dbReference type="EMBL" id="JABEMC010000001">
    <property type="protein sequence ID" value="NNG78256.1"/>
    <property type="molecule type" value="Genomic_DNA"/>
</dbReference>
<feature type="domain" description="BPL/LPL catalytic" evidence="1">
    <location>
        <begin position="134"/>
        <end position="326"/>
    </location>
</feature>
<dbReference type="OrthoDB" id="9788148at2"/>
<organism evidence="3 4">
    <name type="scientific">Brevibacterium luteolum</name>
    <dbReference type="NCBI Taxonomy" id="199591"/>
    <lineage>
        <taxon>Bacteria</taxon>
        <taxon>Bacillati</taxon>
        <taxon>Actinomycetota</taxon>
        <taxon>Actinomycetes</taxon>
        <taxon>Micrococcales</taxon>
        <taxon>Brevibacteriaceae</taxon>
        <taxon>Brevibacterium</taxon>
    </lineage>
</organism>
<proteinExistence type="predicted"/>
<reference evidence="3 4" key="1">
    <citation type="submission" date="2017-09" db="EMBL/GenBank/DDBJ databases">
        <title>Bacterial strain isolated from the female urinary microbiota.</title>
        <authorList>
            <person name="Thomas-White K."/>
            <person name="Kumar N."/>
            <person name="Forster S."/>
            <person name="Putonti C."/>
            <person name="Lawley T."/>
            <person name="Wolfe A.J."/>
        </authorList>
    </citation>
    <scope>NUCLEOTIDE SEQUENCE [LARGE SCALE GENOMIC DNA]</scope>
    <source>
        <strain evidence="3 4">UMB0680</strain>
    </source>
</reference>
<protein>
    <submittedName>
        <fullName evidence="2 3">Lipoate--protein ligase</fullName>
    </submittedName>
</protein>